<evidence type="ECO:0000256" key="2">
    <source>
        <dbReference type="ARBA" id="ARBA00022679"/>
    </source>
</evidence>
<evidence type="ECO:0000313" key="6">
    <source>
        <dbReference type="Proteomes" id="UP000621500"/>
    </source>
</evidence>
<feature type="domain" description="Carbohydrate kinase PfkB" evidence="4">
    <location>
        <begin position="16"/>
        <end position="302"/>
    </location>
</feature>
<accession>A0ABQ4EJ93</accession>
<dbReference type="GO" id="GO:0016301">
    <property type="term" value="F:kinase activity"/>
    <property type="evidence" value="ECO:0007669"/>
    <property type="project" value="UniProtKB-KW"/>
</dbReference>
<comment type="caution">
    <text evidence="5">The sequence shown here is derived from an EMBL/GenBank/DDBJ whole genome shotgun (WGS) entry which is preliminary data.</text>
</comment>
<evidence type="ECO:0000259" key="4">
    <source>
        <dbReference type="Pfam" id="PF00294"/>
    </source>
</evidence>
<protein>
    <submittedName>
        <fullName evidence="5">Carbohydrate kinase</fullName>
    </submittedName>
</protein>
<evidence type="ECO:0000256" key="3">
    <source>
        <dbReference type="ARBA" id="ARBA00022777"/>
    </source>
</evidence>
<dbReference type="InterPro" id="IPR052700">
    <property type="entry name" value="Carb_kinase_PfkB-like"/>
</dbReference>
<keyword evidence="2" id="KW-0808">Transferase</keyword>
<proteinExistence type="inferred from homology"/>
<gene>
    <name evidence="5" type="ORF">Pma05_12720</name>
</gene>
<dbReference type="CDD" id="cd01166">
    <property type="entry name" value="KdgK"/>
    <property type="match status" value="1"/>
</dbReference>
<dbReference type="InterPro" id="IPR029056">
    <property type="entry name" value="Ribokinase-like"/>
</dbReference>
<dbReference type="EMBL" id="BONX01000007">
    <property type="protein sequence ID" value="GIG94699.1"/>
    <property type="molecule type" value="Genomic_DNA"/>
</dbReference>
<sequence length="332" mass="34213">MSLVTRTDADPATVLDAVCVGETMVMVTPTPGGRLDAESTFVLRAGGAESNVAMFLAALGHRAGWAGRVGADPLGELVVGQLRATGVDTSLVEVDPTRPTAVYLKDPGPDGTKVYYYRRGSAAAGMDPGYATRVEAVPAAVLHLSGVTPALSASCRALVERLISTRPAGRRLVSFDVNHRPALWPDLSTAATELLRLAQAADVVFVGLDEAARLWDVKAPEDVRALVDRPGTLVVKDGAVAAVAFSADGVTVEPARPVEVVEPVGAGDAFAAGWLSGALRGLDPAARLRLGHLVAGAALGSVSDFAEVPPVPTICAVLGITPDDWHRPAGPA</sequence>
<organism evidence="5 6">
    <name type="scientific">Plantactinospora mayteni</name>
    <dbReference type="NCBI Taxonomy" id="566021"/>
    <lineage>
        <taxon>Bacteria</taxon>
        <taxon>Bacillati</taxon>
        <taxon>Actinomycetota</taxon>
        <taxon>Actinomycetes</taxon>
        <taxon>Micromonosporales</taxon>
        <taxon>Micromonosporaceae</taxon>
        <taxon>Plantactinospora</taxon>
    </lineage>
</organism>
<comment type="similarity">
    <text evidence="1">Belongs to the carbohydrate kinase PfkB family.</text>
</comment>
<dbReference type="RefSeq" id="WP_239311772.1">
    <property type="nucleotide sequence ID" value="NZ_BAAAZQ010000005.1"/>
</dbReference>
<dbReference type="SUPFAM" id="SSF53613">
    <property type="entry name" value="Ribokinase-like"/>
    <property type="match status" value="1"/>
</dbReference>
<evidence type="ECO:0000313" key="5">
    <source>
        <dbReference type="EMBL" id="GIG94699.1"/>
    </source>
</evidence>
<dbReference type="Gene3D" id="3.40.1190.20">
    <property type="match status" value="1"/>
</dbReference>
<dbReference type="Pfam" id="PF00294">
    <property type="entry name" value="PfkB"/>
    <property type="match status" value="1"/>
</dbReference>
<reference evidence="5 6" key="1">
    <citation type="submission" date="2021-01" db="EMBL/GenBank/DDBJ databases">
        <title>Whole genome shotgun sequence of Plantactinospora mayteni NBRC 109088.</title>
        <authorList>
            <person name="Komaki H."/>
            <person name="Tamura T."/>
        </authorList>
    </citation>
    <scope>NUCLEOTIDE SEQUENCE [LARGE SCALE GENOMIC DNA]</scope>
    <source>
        <strain evidence="5 6">NBRC 109088</strain>
    </source>
</reference>
<dbReference type="PANTHER" id="PTHR43320:SF2">
    <property type="entry name" value="2-DEHYDRO-3-DEOXYGLUCONOKINASE_2-DEHYDRO-3-DEOXYGALACTONOKINASE"/>
    <property type="match status" value="1"/>
</dbReference>
<keyword evidence="6" id="KW-1185">Reference proteome</keyword>
<evidence type="ECO:0000256" key="1">
    <source>
        <dbReference type="ARBA" id="ARBA00010688"/>
    </source>
</evidence>
<dbReference type="Proteomes" id="UP000621500">
    <property type="component" value="Unassembled WGS sequence"/>
</dbReference>
<dbReference type="PANTHER" id="PTHR43320">
    <property type="entry name" value="SUGAR KINASE"/>
    <property type="match status" value="1"/>
</dbReference>
<name>A0ABQ4EJ93_9ACTN</name>
<dbReference type="InterPro" id="IPR011611">
    <property type="entry name" value="PfkB_dom"/>
</dbReference>
<keyword evidence="3 5" id="KW-0418">Kinase</keyword>